<evidence type="ECO:0000259" key="7">
    <source>
        <dbReference type="Pfam" id="PF01551"/>
    </source>
</evidence>
<dbReference type="PANTHER" id="PTHR21666:SF288">
    <property type="entry name" value="CELL DIVISION PROTEIN YTFB"/>
    <property type="match status" value="1"/>
</dbReference>
<dbReference type="PANTHER" id="PTHR21666">
    <property type="entry name" value="PEPTIDASE-RELATED"/>
    <property type="match status" value="1"/>
</dbReference>
<dbReference type="AlphaFoldDB" id="A0A7X1F7F4"/>
<dbReference type="InterPro" id="IPR011055">
    <property type="entry name" value="Dup_hybrid_motif"/>
</dbReference>
<dbReference type="SUPFAM" id="SSF51261">
    <property type="entry name" value="Duplicated hybrid motif"/>
    <property type="match status" value="1"/>
</dbReference>
<keyword evidence="4" id="KW-0378">Hydrolase</keyword>
<keyword evidence="3" id="KW-0479">Metal-binding</keyword>
<dbReference type="InterPro" id="IPR016047">
    <property type="entry name" value="M23ase_b-sheet_dom"/>
</dbReference>
<gene>
    <name evidence="8" type="ORF">H7F49_08585</name>
</gene>
<evidence type="ECO:0000313" key="8">
    <source>
        <dbReference type="EMBL" id="MBC2651758.1"/>
    </source>
</evidence>
<accession>A0A7X1F7F4</accession>
<name>A0A7X1F7F4_9SPHN</name>
<comment type="cofactor">
    <cofactor evidence="1">
        <name>Zn(2+)</name>
        <dbReference type="ChEBI" id="CHEBI:29105"/>
    </cofactor>
</comment>
<evidence type="ECO:0000313" key="9">
    <source>
        <dbReference type="Proteomes" id="UP000520156"/>
    </source>
</evidence>
<keyword evidence="6" id="KW-0482">Metalloprotease</keyword>
<evidence type="ECO:0000256" key="2">
    <source>
        <dbReference type="ARBA" id="ARBA00022670"/>
    </source>
</evidence>
<keyword evidence="2" id="KW-0645">Protease</keyword>
<feature type="domain" description="M23ase beta-sheet core" evidence="7">
    <location>
        <begin position="248"/>
        <end position="337"/>
    </location>
</feature>
<evidence type="ECO:0000256" key="3">
    <source>
        <dbReference type="ARBA" id="ARBA00022723"/>
    </source>
</evidence>
<organism evidence="8 9">
    <name type="scientific">Novosphingobium aerophilum</name>
    <dbReference type="NCBI Taxonomy" id="2839843"/>
    <lineage>
        <taxon>Bacteria</taxon>
        <taxon>Pseudomonadati</taxon>
        <taxon>Pseudomonadota</taxon>
        <taxon>Alphaproteobacteria</taxon>
        <taxon>Sphingomonadales</taxon>
        <taxon>Sphingomonadaceae</taxon>
        <taxon>Novosphingobium</taxon>
    </lineage>
</organism>
<dbReference type="GO" id="GO:0006508">
    <property type="term" value="P:proteolysis"/>
    <property type="evidence" value="ECO:0007669"/>
    <property type="project" value="UniProtKB-KW"/>
</dbReference>
<dbReference type="InterPro" id="IPR050570">
    <property type="entry name" value="Cell_wall_metabolism_enzyme"/>
</dbReference>
<evidence type="ECO:0000256" key="1">
    <source>
        <dbReference type="ARBA" id="ARBA00001947"/>
    </source>
</evidence>
<dbReference type="RefSeq" id="WP_185683182.1">
    <property type="nucleotide sequence ID" value="NZ_JACLAU010000010.1"/>
</dbReference>
<keyword evidence="9" id="KW-1185">Reference proteome</keyword>
<evidence type="ECO:0000256" key="6">
    <source>
        <dbReference type="ARBA" id="ARBA00023049"/>
    </source>
</evidence>
<dbReference type="EMBL" id="JACLAU010000010">
    <property type="protein sequence ID" value="MBC2651758.1"/>
    <property type="molecule type" value="Genomic_DNA"/>
</dbReference>
<evidence type="ECO:0000256" key="4">
    <source>
        <dbReference type="ARBA" id="ARBA00022801"/>
    </source>
</evidence>
<sequence>GQAAERSAAQAAAAAARIQQAEAGVAAQQVAIALIDRQRAALRARLAEQQRPLVRLTGALQRLARRPLVFSLFRPGSVRDTMHLRAMLTTMLPEVSRRTAGVRAELDRRRALRAAADAAIGRLRQEQRDLTARRAELAALETRQRLAARQSAGIADRESERALALAEQVRDLGALSDALGQAGQLREQLAALPGPVIRPARPGDARPAPVEPAAGLAPVAAARPDFVFPVQGRLVAGFGEARPGAPVSRGVALAARAGAQAVAPGPGRVAFAGPYRGFGQIVIIDHGGGWTSLVTGLGQLSINVGAEVLAGSPIGTTGPGRPIVALELRQRGQPVNPLDVAHP</sequence>
<dbReference type="Gene3D" id="2.70.70.10">
    <property type="entry name" value="Glucose Permease (Domain IIA)"/>
    <property type="match status" value="1"/>
</dbReference>
<comment type="caution">
    <text evidence="8">The sequence shown here is derived from an EMBL/GenBank/DDBJ whole genome shotgun (WGS) entry which is preliminary data.</text>
</comment>
<dbReference type="Pfam" id="PF01551">
    <property type="entry name" value="Peptidase_M23"/>
    <property type="match status" value="1"/>
</dbReference>
<dbReference type="GO" id="GO:0046872">
    <property type="term" value="F:metal ion binding"/>
    <property type="evidence" value="ECO:0007669"/>
    <property type="project" value="UniProtKB-KW"/>
</dbReference>
<dbReference type="GO" id="GO:0004222">
    <property type="term" value="F:metalloendopeptidase activity"/>
    <property type="evidence" value="ECO:0007669"/>
    <property type="project" value="TreeGrafter"/>
</dbReference>
<reference evidence="8 9" key="1">
    <citation type="submission" date="2020-08" db="EMBL/GenBank/DDBJ databases">
        <title>The genome sequence of Novosphingobium flavum 4Y4.</title>
        <authorList>
            <person name="Liu Y."/>
        </authorList>
    </citation>
    <scope>NUCLEOTIDE SEQUENCE [LARGE SCALE GENOMIC DNA]</scope>
    <source>
        <strain evidence="8 9">4Y4</strain>
    </source>
</reference>
<dbReference type="CDD" id="cd12797">
    <property type="entry name" value="M23_peptidase"/>
    <property type="match status" value="1"/>
</dbReference>
<evidence type="ECO:0000256" key="5">
    <source>
        <dbReference type="ARBA" id="ARBA00022833"/>
    </source>
</evidence>
<dbReference type="Proteomes" id="UP000520156">
    <property type="component" value="Unassembled WGS sequence"/>
</dbReference>
<protein>
    <submittedName>
        <fullName evidence="8">Peptidoglycan DD-metalloendopeptidase family protein</fullName>
    </submittedName>
</protein>
<feature type="non-terminal residue" evidence="8">
    <location>
        <position position="1"/>
    </location>
</feature>
<keyword evidence="5" id="KW-0862">Zinc</keyword>
<proteinExistence type="predicted"/>